<dbReference type="OrthoDB" id="9816363at2"/>
<protein>
    <submittedName>
        <fullName evidence="6">Transcriptional regulator, DeoR family</fullName>
    </submittedName>
</protein>
<dbReference type="SMART" id="SM00420">
    <property type="entry name" value="HTH_DEOR"/>
    <property type="match status" value="1"/>
</dbReference>
<dbReference type="Pfam" id="PF00455">
    <property type="entry name" value="DeoRC"/>
    <property type="match status" value="1"/>
</dbReference>
<dbReference type="SMART" id="SM01134">
    <property type="entry name" value="DeoRC"/>
    <property type="match status" value="1"/>
</dbReference>
<dbReference type="EMBL" id="FQUV01000006">
    <property type="protein sequence ID" value="SHF42555.1"/>
    <property type="molecule type" value="Genomic_DNA"/>
</dbReference>
<dbReference type="Pfam" id="PF08220">
    <property type="entry name" value="HTH_DeoR"/>
    <property type="match status" value="1"/>
</dbReference>
<name>A0A1M5BJG7_9RHOB</name>
<evidence type="ECO:0000313" key="6">
    <source>
        <dbReference type="EMBL" id="SHF42555.1"/>
    </source>
</evidence>
<dbReference type="PANTHER" id="PTHR30363:SF4">
    <property type="entry name" value="GLYCEROL-3-PHOSPHATE REGULON REPRESSOR"/>
    <property type="match status" value="1"/>
</dbReference>
<dbReference type="RefSeq" id="WP_073144445.1">
    <property type="nucleotide sequence ID" value="NZ_FQUV01000006.1"/>
</dbReference>
<dbReference type="GO" id="GO:0003700">
    <property type="term" value="F:DNA-binding transcription factor activity"/>
    <property type="evidence" value="ECO:0007669"/>
    <property type="project" value="InterPro"/>
</dbReference>
<keyword evidence="7" id="KW-1185">Reference proteome</keyword>
<keyword evidence="1" id="KW-0678">Repressor</keyword>
<dbReference type="AlphaFoldDB" id="A0A1M5BJG7"/>
<evidence type="ECO:0000256" key="4">
    <source>
        <dbReference type="ARBA" id="ARBA00023163"/>
    </source>
</evidence>
<dbReference type="InterPro" id="IPR001034">
    <property type="entry name" value="DeoR_HTH"/>
</dbReference>
<keyword evidence="4" id="KW-0804">Transcription</keyword>
<dbReference type="PROSITE" id="PS00894">
    <property type="entry name" value="HTH_DEOR_1"/>
    <property type="match status" value="1"/>
</dbReference>
<feature type="domain" description="HTH deoR-type" evidence="5">
    <location>
        <begin position="3"/>
        <end position="58"/>
    </location>
</feature>
<reference evidence="7" key="1">
    <citation type="submission" date="2016-11" db="EMBL/GenBank/DDBJ databases">
        <authorList>
            <person name="Varghese N."/>
            <person name="Submissions S."/>
        </authorList>
    </citation>
    <scope>NUCLEOTIDE SEQUENCE [LARGE SCALE GENOMIC DNA]</scope>
    <source>
        <strain evidence="7">DSM 100566</strain>
    </source>
</reference>
<evidence type="ECO:0000256" key="2">
    <source>
        <dbReference type="ARBA" id="ARBA00023015"/>
    </source>
</evidence>
<evidence type="ECO:0000256" key="1">
    <source>
        <dbReference type="ARBA" id="ARBA00022491"/>
    </source>
</evidence>
<dbReference type="GO" id="GO:0003677">
    <property type="term" value="F:DNA binding"/>
    <property type="evidence" value="ECO:0007669"/>
    <property type="project" value="UniProtKB-KW"/>
</dbReference>
<dbReference type="SUPFAM" id="SSF46785">
    <property type="entry name" value="Winged helix' DNA-binding domain"/>
    <property type="match status" value="1"/>
</dbReference>
<dbReference type="InterPro" id="IPR014036">
    <property type="entry name" value="DeoR-like_C"/>
</dbReference>
<dbReference type="InterPro" id="IPR036390">
    <property type="entry name" value="WH_DNA-bd_sf"/>
</dbReference>
<dbReference type="InterPro" id="IPR050313">
    <property type="entry name" value="Carb_Metab_HTH_regulators"/>
</dbReference>
<dbReference type="Proteomes" id="UP000184144">
    <property type="component" value="Unassembled WGS sequence"/>
</dbReference>
<dbReference type="PROSITE" id="PS51000">
    <property type="entry name" value="HTH_DEOR_2"/>
    <property type="match status" value="1"/>
</dbReference>
<dbReference type="Gene3D" id="1.10.10.10">
    <property type="entry name" value="Winged helix-like DNA-binding domain superfamily/Winged helix DNA-binding domain"/>
    <property type="match status" value="1"/>
</dbReference>
<dbReference type="InterPro" id="IPR018356">
    <property type="entry name" value="Tscrpt_reg_HTH_DeoR_CS"/>
</dbReference>
<sequence>MLATERHAIILERLDQKPTVSIRALTEQLGVSRETVRKDIELLAQHKKLEKIRGGATKIRTSELPITRRSKLNIQGKFLIAQYLASQIPNGASLFLDNGSSVLALAKALTHHSGLIVYTNDLKVAEVIAQATAELVIIGGKVDVTEMAVQGVEALESVARYRADFAVVSAGGLSPSAFLTDFSREASSMRHLMLSQSQNPIMVADSQKFGVVGHVVFNAPPKPTRIVTDIAPDDDIRRAISQRGYRLDIASEA</sequence>
<dbReference type="InterPro" id="IPR037171">
    <property type="entry name" value="NagB/RpiA_transferase-like"/>
</dbReference>
<keyword evidence="2" id="KW-0805">Transcription regulation</keyword>
<dbReference type="SUPFAM" id="SSF100950">
    <property type="entry name" value="NagB/RpiA/CoA transferase-like"/>
    <property type="match status" value="1"/>
</dbReference>
<dbReference type="PANTHER" id="PTHR30363">
    <property type="entry name" value="HTH-TYPE TRANSCRIPTIONAL REGULATOR SRLR-RELATED"/>
    <property type="match status" value="1"/>
</dbReference>
<proteinExistence type="predicted"/>
<keyword evidence="3" id="KW-0238">DNA-binding</keyword>
<evidence type="ECO:0000313" key="7">
    <source>
        <dbReference type="Proteomes" id="UP000184144"/>
    </source>
</evidence>
<gene>
    <name evidence="6" type="ORF">SAMN05444273_1065</name>
</gene>
<dbReference type="STRING" id="1486859.SAMN05444273_1065"/>
<dbReference type="InterPro" id="IPR036388">
    <property type="entry name" value="WH-like_DNA-bd_sf"/>
</dbReference>
<evidence type="ECO:0000256" key="3">
    <source>
        <dbReference type="ARBA" id="ARBA00023125"/>
    </source>
</evidence>
<evidence type="ECO:0000259" key="5">
    <source>
        <dbReference type="PROSITE" id="PS51000"/>
    </source>
</evidence>
<accession>A0A1M5BJG7</accession>
<organism evidence="6 7">
    <name type="scientific">Litoreibacter ascidiaceicola</name>
    <dbReference type="NCBI Taxonomy" id="1486859"/>
    <lineage>
        <taxon>Bacteria</taxon>
        <taxon>Pseudomonadati</taxon>
        <taxon>Pseudomonadota</taxon>
        <taxon>Alphaproteobacteria</taxon>
        <taxon>Rhodobacterales</taxon>
        <taxon>Roseobacteraceae</taxon>
        <taxon>Litoreibacter</taxon>
    </lineage>
</organism>